<protein>
    <recommendedName>
        <fullName evidence="2">E3 ubiquitin-protein ligase CHFR</fullName>
    </recommendedName>
</protein>
<feature type="domain" description="RING-type" evidence="11">
    <location>
        <begin position="298"/>
        <end position="336"/>
    </location>
</feature>
<keyword evidence="13" id="KW-1185">Reference proteome</keyword>
<evidence type="ECO:0000256" key="7">
    <source>
        <dbReference type="ARBA" id="ARBA00022833"/>
    </source>
</evidence>
<dbReference type="Gene3D" id="3.30.40.10">
    <property type="entry name" value="Zinc/RING finger domain, C3HC4 (zinc finger)"/>
    <property type="match status" value="1"/>
</dbReference>
<feature type="domain" description="FHA" evidence="10">
    <location>
        <begin position="22"/>
        <end position="70"/>
    </location>
</feature>
<accession>A0ABR1AXZ8</accession>
<sequence length="395" mass="45246">MQLAVLKGWQKENDVVVDTVPFTIGRCLFANFIISHVNVSRNHCHITYENSLWKIKDFSSSGTYVNGKLIGRGSSEVVQDGDVIKFGTVGNEFQWTFHGLNHCVRRNHRKVLAIPVSPSTDTYKHVVQYNISKGTELGSEIRRTDKKLDVTARETEVIVSDKQVVSQGQKNYEQKIKLLQQLEQTNIKGNEYQNSEYQLGNHNQKENVYACVPVVQNEENMNFIVVQSDKKVNCGKNTTELLLREIKDLKSTLSDLQGKYYTLMDELAEANSKQNEVFQHKLEIKENFTDLIETELQCTICSELFVNTVTLGCTHSFCQFCLQQWKQKQKTCPICRKSITVETGSLIIDSYIDKMMEYLSGELKDRRDTLIKERTQSLPPPKKKLKIKKCAQPSS</sequence>
<dbReference type="PANTHER" id="PTHR15067">
    <property type="entry name" value="E3 UBIQUITIN-PROTEIN LIGASE RNF8"/>
    <property type="match status" value="1"/>
</dbReference>
<evidence type="ECO:0000256" key="5">
    <source>
        <dbReference type="ARBA" id="ARBA00022771"/>
    </source>
</evidence>
<dbReference type="InterPro" id="IPR008984">
    <property type="entry name" value="SMAD_FHA_dom_sf"/>
</dbReference>
<evidence type="ECO:0000256" key="2">
    <source>
        <dbReference type="ARBA" id="ARBA00017908"/>
    </source>
</evidence>
<feature type="region of interest" description="Disordered" evidence="9">
    <location>
        <begin position="373"/>
        <end position="395"/>
    </location>
</feature>
<dbReference type="PANTHER" id="PTHR15067:SF4">
    <property type="entry name" value="E3 UBIQUITIN-PROTEIN LIGASE RNF8"/>
    <property type="match status" value="1"/>
</dbReference>
<keyword evidence="6" id="KW-0833">Ubl conjugation pathway</keyword>
<name>A0ABR1AXZ8_POLSC</name>
<dbReference type="CDD" id="cd00060">
    <property type="entry name" value="FHA"/>
    <property type="match status" value="1"/>
</dbReference>
<comment type="caution">
    <text evidence="12">The sequence shown here is derived from an EMBL/GenBank/DDBJ whole genome shotgun (WGS) entry which is preliminary data.</text>
</comment>
<evidence type="ECO:0000259" key="11">
    <source>
        <dbReference type="PROSITE" id="PS50089"/>
    </source>
</evidence>
<organism evidence="12 13">
    <name type="scientific">Polyplax serrata</name>
    <name type="common">Common mouse louse</name>
    <dbReference type="NCBI Taxonomy" id="468196"/>
    <lineage>
        <taxon>Eukaryota</taxon>
        <taxon>Metazoa</taxon>
        <taxon>Ecdysozoa</taxon>
        <taxon>Arthropoda</taxon>
        <taxon>Hexapoda</taxon>
        <taxon>Insecta</taxon>
        <taxon>Pterygota</taxon>
        <taxon>Neoptera</taxon>
        <taxon>Paraneoptera</taxon>
        <taxon>Psocodea</taxon>
        <taxon>Troctomorpha</taxon>
        <taxon>Phthiraptera</taxon>
        <taxon>Anoplura</taxon>
        <taxon>Polyplacidae</taxon>
        <taxon>Polyplax</taxon>
    </lineage>
</organism>
<dbReference type="PROSITE" id="PS50006">
    <property type="entry name" value="FHA_DOMAIN"/>
    <property type="match status" value="1"/>
</dbReference>
<dbReference type="PROSITE" id="PS50089">
    <property type="entry name" value="ZF_RING_2"/>
    <property type="match status" value="1"/>
</dbReference>
<dbReference type="SUPFAM" id="SSF49879">
    <property type="entry name" value="SMAD/FHA domain"/>
    <property type="match status" value="1"/>
</dbReference>
<dbReference type="EMBL" id="JAWJWF010000006">
    <property type="protein sequence ID" value="KAK6631237.1"/>
    <property type="molecule type" value="Genomic_DNA"/>
</dbReference>
<evidence type="ECO:0000256" key="4">
    <source>
        <dbReference type="ARBA" id="ARBA00022723"/>
    </source>
</evidence>
<proteinExistence type="inferred from homology"/>
<keyword evidence="3" id="KW-0808">Transferase</keyword>
<evidence type="ECO:0000313" key="13">
    <source>
        <dbReference type="Proteomes" id="UP001359485"/>
    </source>
</evidence>
<evidence type="ECO:0000313" key="12">
    <source>
        <dbReference type="EMBL" id="KAK6631237.1"/>
    </source>
</evidence>
<dbReference type="Pfam" id="PF13920">
    <property type="entry name" value="zf-C3HC4_3"/>
    <property type="match status" value="1"/>
</dbReference>
<dbReference type="SMART" id="SM00184">
    <property type="entry name" value="RING"/>
    <property type="match status" value="1"/>
</dbReference>
<evidence type="ECO:0000256" key="3">
    <source>
        <dbReference type="ARBA" id="ARBA00022679"/>
    </source>
</evidence>
<evidence type="ECO:0000256" key="9">
    <source>
        <dbReference type="SAM" id="MobiDB-lite"/>
    </source>
</evidence>
<dbReference type="Pfam" id="PF00498">
    <property type="entry name" value="FHA"/>
    <property type="match status" value="1"/>
</dbReference>
<dbReference type="InterPro" id="IPR000253">
    <property type="entry name" value="FHA_dom"/>
</dbReference>
<dbReference type="InterPro" id="IPR017907">
    <property type="entry name" value="Znf_RING_CS"/>
</dbReference>
<gene>
    <name evidence="12" type="ORF">RUM44_005763</name>
</gene>
<evidence type="ECO:0000256" key="8">
    <source>
        <dbReference type="PROSITE-ProRule" id="PRU00175"/>
    </source>
</evidence>
<dbReference type="SMART" id="SM00240">
    <property type="entry name" value="FHA"/>
    <property type="match status" value="1"/>
</dbReference>
<dbReference type="InterPro" id="IPR001841">
    <property type="entry name" value="Znf_RING"/>
</dbReference>
<keyword evidence="4" id="KW-0479">Metal-binding</keyword>
<dbReference type="SUPFAM" id="SSF57850">
    <property type="entry name" value="RING/U-box"/>
    <property type="match status" value="1"/>
</dbReference>
<dbReference type="Gene3D" id="2.60.200.20">
    <property type="match status" value="1"/>
</dbReference>
<evidence type="ECO:0000259" key="10">
    <source>
        <dbReference type="PROSITE" id="PS50006"/>
    </source>
</evidence>
<evidence type="ECO:0000256" key="1">
    <source>
        <dbReference type="ARBA" id="ARBA00005797"/>
    </source>
</evidence>
<evidence type="ECO:0000256" key="6">
    <source>
        <dbReference type="ARBA" id="ARBA00022786"/>
    </source>
</evidence>
<comment type="similarity">
    <text evidence="1">Belongs to the CHFR family.</text>
</comment>
<dbReference type="InterPro" id="IPR013083">
    <property type="entry name" value="Znf_RING/FYVE/PHD"/>
</dbReference>
<dbReference type="PROSITE" id="PS00518">
    <property type="entry name" value="ZF_RING_1"/>
    <property type="match status" value="1"/>
</dbReference>
<dbReference type="Proteomes" id="UP001359485">
    <property type="component" value="Unassembled WGS sequence"/>
</dbReference>
<reference evidence="12 13" key="1">
    <citation type="submission" date="2023-09" db="EMBL/GenBank/DDBJ databases">
        <title>Genomes of two closely related lineages of the louse Polyplax serrata with different host specificities.</title>
        <authorList>
            <person name="Martinu J."/>
            <person name="Tarabai H."/>
            <person name="Stefka J."/>
            <person name="Hypsa V."/>
        </authorList>
    </citation>
    <scope>NUCLEOTIDE SEQUENCE [LARGE SCALE GENOMIC DNA]</scope>
    <source>
        <strain evidence="12">98ZLc_SE</strain>
    </source>
</reference>
<keyword evidence="7" id="KW-0862">Zinc</keyword>
<keyword evidence="5 8" id="KW-0863">Zinc-finger</keyword>